<protein>
    <submittedName>
        <fullName evidence="2">Nuclear transport factor 2 family protein</fullName>
    </submittedName>
</protein>
<dbReference type="GO" id="GO:0030638">
    <property type="term" value="P:polyketide metabolic process"/>
    <property type="evidence" value="ECO:0007669"/>
    <property type="project" value="InterPro"/>
</dbReference>
<name>A0A544YU13_9ACTN</name>
<comment type="caution">
    <text evidence="2">The sequence shown here is derived from an EMBL/GenBank/DDBJ whole genome shotgun (WGS) entry which is preliminary data.</text>
</comment>
<dbReference type="PANTHER" id="PTHR38436">
    <property type="entry name" value="POLYKETIDE CYCLASE SNOAL-LIKE DOMAIN"/>
    <property type="match status" value="1"/>
</dbReference>
<dbReference type="InterPro" id="IPR009959">
    <property type="entry name" value="Cyclase_SnoaL-like"/>
</dbReference>
<evidence type="ECO:0000259" key="1">
    <source>
        <dbReference type="Pfam" id="PF12680"/>
    </source>
</evidence>
<dbReference type="Pfam" id="PF12680">
    <property type="entry name" value="SnoaL_2"/>
    <property type="match status" value="1"/>
</dbReference>
<dbReference type="InterPro" id="IPR032710">
    <property type="entry name" value="NTF2-like_dom_sf"/>
</dbReference>
<dbReference type="Proteomes" id="UP000316541">
    <property type="component" value="Unassembled WGS sequence"/>
</dbReference>
<evidence type="ECO:0000313" key="3">
    <source>
        <dbReference type="Proteomes" id="UP000316541"/>
    </source>
</evidence>
<dbReference type="Gene3D" id="3.10.450.50">
    <property type="match status" value="1"/>
</dbReference>
<evidence type="ECO:0000313" key="2">
    <source>
        <dbReference type="EMBL" id="TQS20244.1"/>
    </source>
</evidence>
<dbReference type="PANTHER" id="PTHR38436:SF1">
    <property type="entry name" value="ESTER CYCLASE"/>
    <property type="match status" value="1"/>
</dbReference>
<dbReference type="AlphaFoldDB" id="A0A544YU13"/>
<gene>
    <name evidence="2" type="ORF">FLX08_16875</name>
</gene>
<organism evidence="2 3">
    <name type="scientific">Microbispora hainanensis</name>
    <dbReference type="NCBI Taxonomy" id="568844"/>
    <lineage>
        <taxon>Bacteria</taxon>
        <taxon>Bacillati</taxon>
        <taxon>Actinomycetota</taxon>
        <taxon>Actinomycetes</taxon>
        <taxon>Streptosporangiales</taxon>
        <taxon>Streptosporangiaceae</taxon>
        <taxon>Microbispora</taxon>
    </lineage>
</organism>
<proteinExistence type="predicted"/>
<accession>A0A544YU13</accession>
<dbReference type="EMBL" id="VIRM01000018">
    <property type="protein sequence ID" value="TQS20244.1"/>
    <property type="molecule type" value="Genomic_DNA"/>
</dbReference>
<reference evidence="2 3" key="1">
    <citation type="submission" date="2019-07" db="EMBL/GenBank/DDBJ databases">
        <title>Microbispora hainanensis DSM 45428.</title>
        <authorList>
            <person name="Thawai C."/>
        </authorList>
    </citation>
    <scope>NUCLEOTIDE SEQUENCE [LARGE SCALE GENOMIC DNA]</scope>
    <source>
        <strain evidence="2 3">DSM 45428</strain>
    </source>
</reference>
<dbReference type="SUPFAM" id="SSF54427">
    <property type="entry name" value="NTF2-like"/>
    <property type="match status" value="1"/>
</dbReference>
<dbReference type="InterPro" id="IPR037401">
    <property type="entry name" value="SnoaL-like"/>
</dbReference>
<sequence>MKMPSMDANVRISHAGTAHAYRRPLSSGGRERPMSEVLLAVDRLRQAINRHDLDALAQCFDERAVLVSPDGIAESREEIASYYGQWLEAYPNMVITPQSVTMFGDTVAAEFTITGTHKGPLLFPGGEVLEATGRPVILRSCSFSTVEDGLILSHRLFYDQLEVAAQLGGRLSLDGNAP</sequence>
<feature type="domain" description="SnoaL-like" evidence="1">
    <location>
        <begin position="41"/>
        <end position="154"/>
    </location>
</feature>